<dbReference type="InterPro" id="IPR000086">
    <property type="entry name" value="NUDIX_hydrolase_dom"/>
</dbReference>
<dbReference type="GO" id="GO:0016787">
    <property type="term" value="F:hydrolase activity"/>
    <property type="evidence" value="ECO:0007669"/>
    <property type="project" value="UniProtKB-KW"/>
</dbReference>
<dbReference type="InterPro" id="IPR020476">
    <property type="entry name" value="Nudix_hydrolase"/>
</dbReference>
<dbReference type="CDD" id="cd18873">
    <property type="entry name" value="NUDIX_NadM_like"/>
    <property type="match status" value="1"/>
</dbReference>
<evidence type="ECO:0000256" key="1">
    <source>
        <dbReference type="ARBA" id="ARBA00022801"/>
    </source>
</evidence>
<dbReference type="InterPro" id="IPR015797">
    <property type="entry name" value="NUDIX_hydrolase-like_dom_sf"/>
</dbReference>
<dbReference type="Pfam" id="PF00293">
    <property type="entry name" value="NUDIX"/>
    <property type="match status" value="1"/>
</dbReference>
<name>A0A1Y3GBA8_9EURY</name>
<dbReference type="PRINTS" id="PR00502">
    <property type="entry name" value="NUDIXFAMILY"/>
</dbReference>
<dbReference type="PANTHER" id="PTHR43736">
    <property type="entry name" value="ADP-RIBOSE PYROPHOSPHATASE"/>
    <property type="match status" value="1"/>
</dbReference>
<sequence length="144" mass="15981">MIECICNGKHKVPALAVDIIITNTKNNPNKVVLIKRASEPYKNSWAIPGGFIKHGETIKEAGYREALEETGLKIKNKKINRVYSKPDRDPRGHVISIVVTGTAKGKPKADTDAKTAKWFKTNNLPKLAFDHQKIINDHLKTGGN</sequence>
<feature type="domain" description="Nudix hydrolase" evidence="2">
    <location>
        <begin position="12"/>
        <end position="141"/>
    </location>
</feature>
<reference evidence="3 4" key="1">
    <citation type="submission" date="2016-12" db="EMBL/GenBank/DDBJ databases">
        <title>Discovery of methanogenic haloarchaea.</title>
        <authorList>
            <person name="Sorokin D.Y."/>
            <person name="Makarova K.S."/>
            <person name="Abbas B."/>
            <person name="Ferrer M."/>
            <person name="Golyshin P.N."/>
        </authorList>
    </citation>
    <scope>NUCLEOTIDE SEQUENCE [LARGE SCALE GENOMIC DNA]</scope>
    <source>
        <strain evidence="3">AMET1</strain>
    </source>
</reference>
<dbReference type="SUPFAM" id="SSF55811">
    <property type="entry name" value="Nudix"/>
    <property type="match status" value="1"/>
</dbReference>
<dbReference type="Gene3D" id="3.90.79.10">
    <property type="entry name" value="Nucleoside Triphosphate Pyrophosphohydrolase"/>
    <property type="match status" value="1"/>
</dbReference>
<evidence type="ECO:0000259" key="2">
    <source>
        <dbReference type="PROSITE" id="PS51462"/>
    </source>
</evidence>
<dbReference type="AlphaFoldDB" id="A0A1Y3GBA8"/>
<dbReference type="PANTHER" id="PTHR43736:SF1">
    <property type="entry name" value="DIHYDRONEOPTERIN TRIPHOSPHATE DIPHOSPHATASE"/>
    <property type="match status" value="1"/>
</dbReference>
<protein>
    <submittedName>
        <fullName evidence="3">NUDIX family hydrolase</fullName>
    </submittedName>
</protein>
<dbReference type="PROSITE" id="PS51462">
    <property type="entry name" value="NUDIX"/>
    <property type="match status" value="1"/>
</dbReference>
<dbReference type="OrthoDB" id="40462at2157"/>
<dbReference type="RefSeq" id="WP_201721240.1">
    <property type="nucleotide sequence ID" value="NZ_MRZU01000003.1"/>
</dbReference>
<evidence type="ECO:0000313" key="3">
    <source>
        <dbReference type="EMBL" id="OUJ18741.1"/>
    </source>
</evidence>
<comment type="caution">
    <text evidence="3">The sequence shown here is derived from an EMBL/GenBank/DDBJ whole genome shotgun (WGS) entry which is preliminary data.</text>
</comment>
<gene>
    <name evidence="3" type="ORF">AMET1_0391</name>
</gene>
<proteinExistence type="predicted"/>
<dbReference type="EMBL" id="MRZU01000003">
    <property type="protein sequence ID" value="OUJ18741.1"/>
    <property type="molecule type" value="Genomic_DNA"/>
</dbReference>
<dbReference type="Proteomes" id="UP000195137">
    <property type="component" value="Unassembled WGS sequence"/>
</dbReference>
<accession>A0A1Y3GBA8</accession>
<organism evidence="3 4">
    <name type="scientific">Methanonatronarchaeum thermophilum</name>
    <dbReference type="NCBI Taxonomy" id="1927129"/>
    <lineage>
        <taxon>Archaea</taxon>
        <taxon>Methanobacteriati</taxon>
        <taxon>Methanobacteriota</taxon>
        <taxon>Methanonatronarchaeia</taxon>
        <taxon>Methanonatronarchaeales</taxon>
        <taxon>Methanonatronarchaeaceae</taxon>
        <taxon>Methanonatronarchaeum</taxon>
    </lineage>
</organism>
<evidence type="ECO:0000313" key="4">
    <source>
        <dbReference type="Proteomes" id="UP000195137"/>
    </source>
</evidence>
<keyword evidence="4" id="KW-1185">Reference proteome</keyword>
<keyword evidence="1 3" id="KW-0378">Hydrolase</keyword>